<reference evidence="3" key="2">
    <citation type="submission" date="2023-11" db="EMBL/GenBank/DDBJ databases">
        <title>MicrobeMod: A computational toolkit for identifying prokaryotic methylation and restriction-modification with nanopore sequencing.</title>
        <authorList>
            <person name="Crits-Christoph A."/>
            <person name="Kang S.C."/>
            <person name="Lee H."/>
            <person name="Ostrov N."/>
        </authorList>
    </citation>
    <scope>NUCLEOTIDE SEQUENCE</scope>
    <source>
        <strain evidence="3">ATCC 51242</strain>
    </source>
</reference>
<feature type="transmembrane region" description="Helical" evidence="1">
    <location>
        <begin position="85"/>
        <end position="103"/>
    </location>
</feature>
<dbReference type="HOGENOM" id="CLU_103641_0_0_11"/>
<dbReference type="AlphaFoldDB" id="A0A023X6N6"/>
<dbReference type="RefSeq" id="WP_041338532.1">
    <property type="nucleotide sequence ID" value="NZ_CP007515.1"/>
</dbReference>
<protein>
    <submittedName>
        <fullName evidence="2">Uncharacterized protein</fullName>
    </submittedName>
</protein>
<dbReference type="Proteomes" id="UP000025229">
    <property type="component" value="Plasmid 1"/>
</dbReference>
<feature type="transmembrane region" description="Helical" evidence="1">
    <location>
        <begin position="7"/>
        <end position="26"/>
    </location>
</feature>
<evidence type="ECO:0000313" key="2">
    <source>
        <dbReference type="EMBL" id="AHY48092.1"/>
    </source>
</evidence>
<evidence type="ECO:0000256" key="1">
    <source>
        <dbReference type="SAM" id="Phobius"/>
    </source>
</evidence>
<reference evidence="2 4" key="1">
    <citation type="submission" date="2014-03" db="EMBL/GenBank/DDBJ databases">
        <title>Complete genome sequence of the Radio-Resistant Rubrobacter radiotolerans RSPS-4.</title>
        <authorList>
            <person name="Egas C.C."/>
            <person name="Barroso C.C."/>
            <person name="Froufe H.J.C."/>
            <person name="Pacheco J.J."/>
            <person name="Albuquerque L.L."/>
            <person name="da Costa M.M.S."/>
        </authorList>
    </citation>
    <scope>NUCLEOTIDE SEQUENCE [LARGE SCALE GENOMIC DNA]</scope>
    <source>
        <strain evidence="2 4">RSPS-4</strain>
        <plasmid evidence="2 4">1</plasmid>
    </source>
</reference>
<feature type="transmembrane region" description="Helical" evidence="1">
    <location>
        <begin position="190"/>
        <end position="207"/>
    </location>
</feature>
<evidence type="ECO:0000313" key="3">
    <source>
        <dbReference type="EMBL" id="MDX5895367.1"/>
    </source>
</evidence>
<keyword evidence="4" id="KW-1185">Reference proteome</keyword>
<feature type="transmembrane region" description="Helical" evidence="1">
    <location>
        <begin position="58"/>
        <end position="79"/>
    </location>
</feature>
<feature type="transmembrane region" description="Helical" evidence="1">
    <location>
        <begin position="166"/>
        <end position="184"/>
    </location>
</feature>
<keyword evidence="1" id="KW-0472">Membrane</keyword>
<dbReference type="OrthoDB" id="4931641at2"/>
<dbReference type="KEGG" id="rrd:RradSPS_2809"/>
<dbReference type="EMBL" id="JAWXXX010000002">
    <property type="protein sequence ID" value="MDX5895367.1"/>
    <property type="molecule type" value="Genomic_DNA"/>
</dbReference>
<accession>A0A023X6N6</accession>
<organism evidence="2 4">
    <name type="scientific">Rubrobacter radiotolerans</name>
    <name type="common">Arthrobacter radiotolerans</name>
    <dbReference type="NCBI Taxonomy" id="42256"/>
    <lineage>
        <taxon>Bacteria</taxon>
        <taxon>Bacillati</taxon>
        <taxon>Actinomycetota</taxon>
        <taxon>Rubrobacteria</taxon>
        <taxon>Rubrobacterales</taxon>
        <taxon>Rubrobacteraceae</taxon>
        <taxon>Rubrobacter</taxon>
    </lineage>
</organism>
<geneLocation type="plasmid" evidence="2">
    <name>1</name>
</geneLocation>
<name>A0A023X6N6_RUBRA</name>
<feature type="transmembrane region" description="Helical" evidence="1">
    <location>
        <begin position="32"/>
        <end position="51"/>
    </location>
</feature>
<sequence length="220" mass="23248">MKPNRWNILWGALLVAGGVLMLLGALNLVVSGAIWGAFFGALGVAFAFAFLASRENWWAAIPAGALLGLAALIAWAELGPQTRETWGATLFLGALGAGFWAVYLRDRENWWAIIPGGALLTIALFVGLAPVLEETALLAVFFFGLALTFVVLALVTTETGRMRWPIIPAGVLGVLGGLFALGAVEVLSALNYLWAAVAIAAGLYLLFRATGSRRRPGPRA</sequence>
<keyword evidence="1" id="KW-0812">Transmembrane</keyword>
<gene>
    <name evidence="2" type="ORF">RradSPS_2809</name>
    <name evidence="3" type="ORF">SIL72_15170</name>
</gene>
<dbReference type="Proteomes" id="UP001281130">
    <property type="component" value="Unassembled WGS sequence"/>
</dbReference>
<keyword evidence="1" id="KW-1133">Transmembrane helix</keyword>
<evidence type="ECO:0000313" key="4">
    <source>
        <dbReference type="Proteomes" id="UP000025229"/>
    </source>
</evidence>
<feature type="transmembrane region" description="Helical" evidence="1">
    <location>
        <begin position="110"/>
        <end position="129"/>
    </location>
</feature>
<feature type="transmembrane region" description="Helical" evidence="1">
    <location>
        <begin position="135"/>
        <end position="154"/>
    </location>
</feature>
<proteinExistence type="predicted"/>
<keyword evidence="2" id="KW-0614">Plasmid</keyword>
<dbReference type="EMBL" id="CP007515">
    <property type="protein sequence ID" value="AHY48092.1"/>
    <property type="molecule type" value="Genomic_DNA"/>
</dbReference>
<dbReference type="eggNOG" id="ENOG50330TJ">
    <property type="taxonomic scope" value="Bacteria"/>
</dbReference>